<proteinExistence type="predicted"/>
<dbReference type="Proteomes" id="UP000287171">
    <property type="component" value="Unassembled WGS sequence"/>
</dbReference>
<dbReference type="EMBL" id="BIFT01000002">
    <property type="protein sequence ID" value="GCE31302.1"/>
    <property type="molecule type" value="Genomic_DNA"/>
</dbReference>
<dbReference type="InterPro" id="IPR001466">
    <property type="entry name" value="Beta-lactam-related"/>
</dbReference>
<accession>A0A402BJ72</accession>
<evidence type="ECO:0000259" key="1">
    <source>
        <dbReference type="Pfam" id="PF00144"/>
    </source>
</evidence>
<dbReference type="Gene3D" id="3.40.710.10">
    <property type="entry name" value="DD-peptidase/beta-lactamase superfamily"/>
    <property type="match status" value="1"/>
</dbReference>
<sequence>MKPQPTRKRRRVPKVLRIILGILCTLLVLSGALYTLAYFNTDNSLAARLLVWQDASAKDFNRFTNRPVANAGPAYTYQRLPANNLYSPAFQTVTTNDNDYGQNQDLRQFLTSTGTTSFLVIKNNQIIYEQYFNGYNATSEVTSFSIAKSFTSALVGIAIEDGSIESVNTPITRYLPELAKRDPRFEKITIQHLLTMTSGIQWHKEANPLQSDDSKTYYDPNLRSLALQCNIVAAPGKQFVYNPYNALLLGLILERTTHQSVSHYLQEKIWKPLGMEASGSWSLDSAQDGFEKMESGINGRAIDFAKFGSLFLNHGKWNNQQIIPAAWVKQSTGASTQTDPDWFYQYLWWISSRDGVNYHYSARGNKGEFIYLMPDQNLEIVRFGSEYGYNSWPAFFESLGVKIAAIDHQHNTPSSINNMVQPDSSVQVK</sequence>
<dbReference type="PANTHER" id="PTHR43283">
    <property type="entry name" value="BETA-LACTAMASE-RELATED"/>
    <property type="match status" value="1"/>
</dbReference>
<dbReference type="InterPro" id="IPR012338">
    <property type="entry name" value="Beta-lactam/transpept-like"/>
</dbReference>
<keyword evidence="3" id="KW-1185">Reference proteome</keyword>
<protein>
    <recommendedName>
        <fullName evidence="1">Beta-lactamase-related domain-containing protein</fullName>
    </recommendedName>
</protein>
<reference evidence="3" key="1">
    <citation type="submission" date="2018-12" db="EMBL/GenBank/DDBJ databases">
        <title>Tengunoibacter tsumagoiensis gen. nov., sp. nov., Dictyobacter kobayashii sp. nov., D. alpinus sp. nov., and D. joshuensis sp. nov. and description of Dictyobacteraceae fam. nov. within the order Ktedonobacterales isolated from Tengu-no-mugimeshi.</title>
        <authorList>
            <person name="Wang C.M."/>
            <person name="Zheng Y."/>
            <person name="Sakai Y."/>
            <person name="Toyoda A."/>
            <person name="Minakuchi Y."/>
            <person name="Abe K."/>
            <person name="Yokota A."/>
            <person name="Yabe S."/>
        </authorList>
    </citation>
    <scope>NUCLEOTIDE SEQUENCE [LARGE SCALE GENOMIC DNA]</scope>
    <source>
        <strain evidence="3">Uno16</strain>
    </source>
</reference>
<evidence type="ECO:0000313" key="3">
    <source>
        <dbReference type="Proteomes" id="UP000287171"/>
    </source>
</evidence>
<dbReference type="Pfam" id="PF00144">
    <property type="entry name" value="Beta-lactamase"/>
    <property type="match status" value="1"/>
</dbReference>
<dbReference type="PANTHER" id="PTHR43283:SF7">
    <property type="entry name" value="BETA-LACTAMASE-RELATED DOMAIN-CONTAINING PROTEIN"/>
    <property type="match status" value="1"/>
</dbReference>
<evidence type="ECO:0000313" key="2">
    <source>
        <dbReference type="EMBL" id="GCE31302.1"/>
    </source>
</evidence>
<comment type="caution">
    <text evidence="2">The sequence shown here is derived from an EMBL/GenBank/DDBJ whole genome shotgun (WGS) entry which is preliminary data.</text>
</comment>
<dbReference type="AlphaFoldDB" id="A0A402BJ72"/>
<name>A0A402BJ72_9CHLR</name>
<organism evidence="2 3">
    <name type="scientific">Dictyobacter alpinus</name>
    <dbReference type="NCBI Taxonomy" id="2014873"/>
    <lineage>
        <taxon>Bacteria</taxon>
        <taxon>Bacillati</taxon>
        <taxon>Chloroflexota</taxon>
        <taxon>Ktedonobacteria</taxon>
        <taxon>Ktedonobacterales</taxon>
        <taxon>Dictyobacteraceae</taxon>
        <taxon>Dictyobacter</taxon>
    </lineage>
</organism>
<feature type="domain" description="Beta-lactamase-related" evidence="1">
    <location>
        <begin position="113"/>
        <end position="381"/>
    </location>
</feature>
<dbReference type="SUPFAM" id="SSF56601">
    <property type="entry name" value="beta-lactamase/transpeptidase-like"/>
    <property type="match status" value="1"/>
</dbReference>
<gene>
    <name evidence="2" type="ORF">KDA_67860</name>
</gene>
<dbReference type="InterPro" id="IPR050789">
    <property type="entry name" value="Diverse_Enzym_Activities"/>
</dbReference>